<dbReference type="Proteomes" id="UP001156601">
    <property type="component" value="Unassembled WGS sequence"/>
</dbReference>
<reference evidence="3" key="1">
    <citation type="journal article" date="2014" name="Int. J. Syst. Evol. Microbiol.">
        <title>Complete genome sequence of Corynebacterium casei LMG S-19264T (=DSM 44701T), isolated from a smear-ripened cheese.</title>
        <authorList>
            <consortium name="US DOE Joint Genome Institute (JGI-PGF)"/>
            <person name="Walter F."/>
            <person name="Albersmeier A."/>
            <person name="Kalinowski J."/>
            <person name="Ruckert C."/>
        </authorList>
    </citation>
    <scope>NUCLEOTIDE SEQUENCE</scope>
    <source>
        <strain evidence="3">NBRC 110023</strain>
    </source>
</reference>
<dbReference type="InterPro" id="IPR001041">
    <property type="entry name" value="2Fe-2S_ferredoxin-type"/>
</dbReference>
<reference evidence="3" key="2">
    <citation type="submission" date="2023-01" db="EMBL/GenBank/DDBJ databases">
        <title>Draft genome sequence of Agaribacter marinus strain NBRC 110023.</title>
        <authorList>
            <person name="Sun Q."/>
            <person name="Mori K."/>
        </authorList>
    </citation>
    <scope>NUCLEOTIDE SEQUENCE</scope>
    <source>
        <strain evidence="3">NBRC 110023</strain>
    </source>
</reference>
<comment type="caution">
    <text evidence="3">The sequence shown here is derived from an EMBL/GenBank/DDBJ whole genome shotgun (WGS) entry which is preliminary data.</text>
</comment>
<evidence type="ECO:0000256" key="1">
    <source>
        <dbReference type="ARBA" id="ARBA00023075"/>
    </source>
</evidence>
<protein>
    <submittedName>
        <fullName evidence="3">(2Fe-2S) ferredoxin</fullName>
    </submittedName>
</protein>
<dbReference type="PROSITE" id="PS51085">
    <property type="entry name" value="2FE2S_FER_2"/>
    <property type="match status" value="1"/>
</dbReference>
<evidence type="ECO:0000313" key="3">
    <source>
        <dbReference type="EMBL" id="GLR69963.1"/>
    </source>
</evidence>
<dbReference type="EMBL" id="BSOT01000005">
    <property type="protein sequence ID" value="GLR69963.1"/>
    <property type="molecule type" value="Genomic_DNA"/>
</dbReference>
<organism evidence="3 4">
    <name type="scientific">Agaribacter marinus</name>
    <dbReference type="NCBI Taxonomy" id="1431249"/>
    <lineage>
        <taxon>Bacteria</taxon>
        <taxon>Pseudomonadati</taxon>
        <taxon>Pseudomonadota</taxon>
        <taxon>Gammaproteobacteria</taxon>
        <taxon>Alteromonadales</taxon>
        <taxon>Alteromonadaceae</taxon>
        <taxon>Agaribacter</taxon>
    </lineage>
</organism>
<dbReference type="GO" id="GO:0051537">
    <property type="term" value="F:2 iron, 2 sulfur cluster binding"/>
    <property type="evidence" value="ECO:0007669"/>
    <property type="project" value="InterPro"/>
</dbReference>
<sequence length="89" mass="10091">MIVDSKQPQVCVNKDARFTFEGEDNLLIAMEKQNIDVHYHCREGFCGACRTKICKGKVEYVIDPLAFIDDDEVLVCCCIPVGDVELQTY</sequence>
<dbReference type="CDD" id="cd00207">
    <property type="entry name" value="fer2"/>
    <property type="match status" value="1"/>
</dbReference>
<proteinExistence type="predicted"/>
<gene>
    <name evidence="3" type="ORF">GCM10007852_08710</name>
</gene>
<feature type="domain" description="2Fe-2S ferredoxin-type" evidence="2">
    <location>
        <begin position="8"/>
        <end position="89"/>
    </location>
</feature>
<dbReference type="Pfam" id="PF00111">
    <property type="entry name" value="Fer2"/>
    <property type="match status" value="1"/>
</dbReference>
<dbReference type="SUPFAM" id="SSF54292">
    <property type="entry name" value="2Fe-2S ferredoxin-like"/>
    <property type="match status" value="1"/>
</dbReference>
<dbReference type="InterPro" id="IPR012675">
    <property type="entry name" value="Beta-grasp_dom_sf"/>
</dbReference>
<accession>A0AA37WHC6</accession>
<name>A0AA37WHC6_9ALTE</name>
<dbReference type="PROSITE" id="PS00197">
    <property type="entry name" value="2FE2S_FER_1"/>
    <property type="match status" value="1"/>
</dbReference>
<dbReference type="Gene3D" id="3.10.20.30">
    <property type="match status" value="1"/>
</dbReference>
<dbReference type="NCBIfam" id="NF007985">
    <property type="entry name" value="PRK10713.1"/>
    <property type="match status" value="1"/>
</dbReference>
<dbReference type="InterPro" id="IPR036010">
    <property type="entry name" value="2Fe-2S_ferredoxin-like_sf"/>
</dbReference>
<evidence type="ECO:0000313" key="4">
    <source>
        <dbReference type="Proteomes" id="UP001156601"/>
    </source>
</evidence>
<keyword evidence="4" id="KW-1185">Reference proteome</keyword>
<evidence type="ECO:0000259" key="2">
    <source>
        <dbReference type="PROSITE" id="PS51085"/>
    </source>
</evidence>
<dbReference type="AlphaFoldDB" id="A0AA37WHC6"/>
<dbReference type="InterPro" id="IPR006058">
    <property type="entry name" value="2Fe2S_fd_BS"/>
</dbReference>
<keyword evidence="1" id="KW-0830">Ubiquinone</keyword>